<sequence length="67" mass="7202">MSSGETPSQGHSDASGRTAHGQTSSNIFEAIPSTKQRVVLFLEKARIEILLFLGGKKSLAAQLNFEL</sequence>
<reference evidence="2" key="1">
    <citation type="submission" date="2021-07" db="EMBL/GenBank/DDBJ databases">
        <authorList>
            <person name="Durling M."/>
        </authorList>
    </citation>
    <scope>NUCLEOTIDE SEQUENCE</scope>
</reference>
<evidence type="ECO:0000313" key="3">
    <source>
        <dbReference type="Proteomes" id="UP000701801"/>
    </source>
</evidence>
<evidence type="ECO:0000313" key="2">
    <source>
        <dbReference type="EMBL" id="CAG8983164.1"/>
    </source>
</evidence>
<proteinExistence type="predicted"/>
<feature type="region of interest" description="Disordered" evidence="1">
    <location>
        <begin position="1"/>
        <end position="28"/>
    </location>
</feature>
<feature type="compositionally biased region" description="Polar residues" evidence="1">
    <location>
        <begin position="1"/>
        <end position="12"/>
    </location>
</feature>
<organism evidence="2 3">
    <name type="scientific">Hymenoscyphus albidus</name>
    <dbReference type="NCBI Taxonomy" id="595503"/>
    <lineage>
        <taxon>Eukaryota</taxon>
        <taxon>Fungi</taxon>
        <taxon>Dikarya</taxon>
        <taxon>Ascomycota</taxon>
        <taxon>Pezizomycotina</taxon>
        <taxon>Leotiomycetes</taxon>
        <taxon>Helotiales</taxon>
        <taxon>Helotiaceae</taxon>
        <taxon>Hymenoscyphus</taxon>
    </lineage>
</organism>
<dbReference type="Proteomes" id="UP000701801">
    <property type="component" value="Unassembled WGS sequence"/>
</dbReference>
<dbReference type="AlphaFoldDB" id="A0A9N9LY03"/>
<gene>
    <name evidence="2" type="ORF">HYALB_00010312</name>
</gene>
<protein>
    <submittedName>
        <fullName evidence="2">Uncharacterized protein</fullName>
    </submittedName>
</protein>
<dbReference type="EMBL" id="CAJVRM010000716">
    <property type="protein sequence ID" value="CAG8983164.1"/>
    <property type="molecule type" value="Genomic_DNA"/>
</dbReference>
<evidence type="ECO:0000256" key="1">
    <source>
        <dbReference type="SAM" id="MobiDB-lite"/>
    </source>
</evidence>
<comment type="caution">
    <text evidence="2">The sequence shown here is derived from an EMBL/GenBank/DDBJ whole genome shotgun (WGS) entry which is preliminary data.</text>
</comment>
<keyword evidence="3" id="KW-1185">Reference proteome</keyword>
<accession>A0A9N9LY03</accession>
<name>A0A9N9LY03_9HELO</name>